<accession>A0ABN6SS69</accession>
<reference evidence="2" key="1">
    <citation type="submission" date="2022-09" db="EMBL/GenBank/DDBJ databases">
        <title>Complete genome sequence of Vulcanisaeta souniana.</title>
        <authorList>
            <person name="Kato S."/>
            <person name="Itoh T."/>
            <person name="Ohkuma M."/>
        </authorList>
    </citation>
    <scope>NUCLEOTIDE SEQUENCE [LARGE SCALE GENOMIC DNA]</scope>
    <source>
        <strain evidence="2">JCM 11219</strain>
    </source>
</reference>
<sequence>MKLVLRPGGLIFITTRSRGFPYHAYPFDFWRYEAK</sequence>
<keyword evidence="2" id="KW-1185">Reference proteome</keyword>
<dbReference type="Proteomes" id="UP001060771">
    <property type="component" value="Chromosome"/>
</dbReference>
<name>A0ABN6SS69_9CREN</name>
<gene>
    <name evidence="1" type="ORF">Vsou_17730</name>
</gene>
<proteinExistence type="predicted"/>
<evidence type="ECO:0000313" key="2">
    <source>
        <dbReference type="Proteomes" id="UP001060771"/>
    </source>
</evidence>
<protein>
    <submittedName>
        <fullName evidence="1">Uncharacterized protein</fullName>
    </submittedName>
</protein>
<evidence type="ECO:0000313" key="1">
    <source>
        <dbReference type="EMBL" id="BDR92680.1"/>
    </source>
</evidence>
<dbReference type="EMBL" id="AP026830">
    <property type="protein sequence ID" value="BDR92680.1"/>
    <property type="molecule type" value="Genomic_DNA"/>
</dbReference>
<organism evidence="1 2">
    <name type="scientific">Vulcanisaeta souniana JCM 11219</name>
    <dbReference type="NCBI Taxonomy" id="1293586"/>
    <lineage>
        <taxon>Archaea</taxon>
        <taxon>Thermoproteota</taxon>
        <taxon>Thermoprotei</taxon>
        <taxon>Thermoproteales</taxon>
        <taxon>Thermoproteaceae</taxon>
        <taxon>Vulcanisaeta</taxon>
    </lineage>
</organism>